<proteinExistence type="predicted"/>
<accession>A0A7T8HK39</accession>
<name>A0A7T8HK39_CALRO</name>
<feature type="non-terminal residue" evidence="1">
    <location>
        <position position="1"/>
    </location>
</feature>
<feature type="non-terminal residue" evidence="1">
    <location>
        <position position="67"/>
    </location>
</feature>
<organism evidence="1 2">
    <name type="scientific">Caligus rogercresseyi</name>
    <name type="common">Sea louse</name>
    <dbReference type="NCBI Taxonomy" id="217165"/>
    <lineage>
        <taxon>Eukaryota</taxon>
        <taxon>Metazoa</taxon>
        <taxon>Ecdysozoa</taxon>
        <taxon>Arthropoda</taxon>
        <taxon>Crustacea</taxon>
        <taxon>Multicrustacea</taxon>
        <taxon>Hexanauplia</taxon>
        <taxon>Copepoda</taxon>
        <taxon>Siphonostomatoida</taxon>
        <taxon>Caligidae</taxon>
        <taxon>Caligus</taxon>
    </lineage>
</organism>
<sequence>HPVIIWVDVWKETIWTFTDRLDLRAQKISTTTSSHRCAPWTTLIHTYVKKASLEDFSLYYGATPLNT</sequence>
<keyword evidence="2" id="KW-1185">Reference proteome</keyword>
<reference evidence="2" key="1">
    <citation type="submission" date="2021-01" db="EMBL/GenBank/DDBJ databases">
        <title>Caligus Genome Assembly.</title>
        <authorList>
            <person name="Gallardo-Escarate C."/>
        </authorList>
    </citation>
    <scope>NUCLEOTIDE SEQUENCE [LARGE SCALE GENOMIC DNA]</scope>
</reference>
<evidence type="ECO:0000313" key="1">
    <source>
        <dbReference type="EMBL" id="QQP51241.1"/>
    </source>
</evidence>
<dbReference type="AlphaFoldDB" id="A0A7T8HK39"/>
<protein>
    <submittedName>
        <fullName evidence="1">Uncharacterized protein</fullName>
    </submittedName>
</protein>
<dbReference type="EMBL" id="CP045897">
    <property type="protein sequence ID" value="QQP51241.1"/>
    <property type="molecule type" value="Genomic_DNA"/>
</dbReference>
<dbReference type="Proteomes" id="UP000595437">
    <property type="component" value="Chromosome 8"/>
</dbReference>
<gene>
    <name evidence="1" type="ORF">FKW44_012544</name>
</gene>
<evidence type="ECO:0000313" key="2">
    <source>
        <dbReference type="Proteomes" id="UP000595437"/>
    </source>
</evidence>